<dbReference type="AlphaFoldDB" id="A0A7G6E1A8"/>
<dbReference type="Gene3D" id="4.10.280.10">
    <property type="entry name" value="Helix-loop-helix DNA-binding domain"/>
    <property type="match status" value="1"/>
</dbReference>
<dbReference type="InterPro" id="IPR018540">
    <property type="entry name" value="Spo0E-like"/>
</dbReference>
<name>A0A7G6E1A8_THEFR</name>
<proteinExistence type="predicted"/>
<dbReference type="SUPFAM" id="SSF140500">
    <property type="entry name" value="BAS1536-like"/>
    <property type="match status" value="1"/>
</dbReference>
<dbReference type="InterPro" id="IPR037208">
    <property type="entry name" value="Spo0E-like_sf"/>
</dbReference>
<reference evidence="1 2" key="1">
    <citation type="journal article" date="2019" name="Front. Microbiol.">
        <title>Thermoanaerosceptrum fracticalcis gen. nov. sp. nov., a Novel Fumarate-Fermenting Microorganism From a Deep Fractured Carbonate Aquifer of the US Great Basin.</title>
        <authorList>
            <person name="Hamilton-Brehm S.D."/>
            <person name="Stewart L.E."/>
            <person name="Zavarin M."/>
            <person name="Caldwell M."/>
            <person name="Lawson P.A."/>
            <person name="Onstott T.C."/>
            <person name="Grzymski J."/>
            <person name="Neveux I."/>
            <person name="Lollar B.S."/>
            <person name="Russell C.E."/>
            <person name="Moser D.P."/>
        </authorList>
    </citation>
    <scope>NUCLEOTIDE SEQUENCE [LARGE SCALE GENOMIC DNA]</scope>
    <source>
        <strain evidence="1 2">DRI-13</strain>
    </source>
</reference>
<protein>
    <submittedName>
        <fullName evidence="1">Spo0E family sporulation regulatory protein-aspartic acid phosphatase</fullName>
    </submittedName>
</protein>
<dbReference type="InterPro" id="IPR036638">
    <property type="entry name" value="HLH_DNA-bd_sf"/>
</dbReference>
<accession>A0A7G6E1A8</accession>
<dbReference type="GO" id="GO:0046983">
    <property type="term" value="F:protein dimerization activity"/>
    <property type="evidence" value="ECO:0007669"/>
    <property type="project" value="InterPro"/>
</dbReference>
<dbReference type="EMBL" id="CP045798">
    <property type="protein sequence ID" value="QNB45862.1"/>
    <property type="molecule type" value="Genomic_DNA"/>
</dbReference>
<dbReference type="GO" id="GO:0043937">
    <property type="term" value="P:regulation of sporulation"/>
    <property type="evidence" value="ECO:0007669"/>
    <property type="project" value="InterPro"/>
</dbReference>
<keyword evidence="2" id="KW-1185">Reference proteome</keyword>
<dbReference type="Pfam" id="PF09388">
    <property type="entry name" value="SpoOE-like"/>
    <property type="match status" value="1"/>
</dbReference>
<evidence type="ECO:0000313" key="1">
    <source>
        <dbReference type="EMBL" id="QNB45862.1"/>
    </source>
</evidence>
<organism evidence="1 2">
    <name type="scientific">Thermanaerosceptrum fracticalcis</name>
    <dbReference type="NCBI Taxonomy" id="1712410"/>
    <lineage>
        <taxon>Bacteria</taxon>
        <taxon>Bacillati</taxon>
        <taxon>Bacillota</taxon>
        <taxon>Clostridia</taxon>
        <taxon>Eubacteriales</taxon>
        <taxon>Peptococcaceae</taxon>
        <taxon>Thermanaerosceptrum</taxon>
    </lineage>
</organism>
<dbReference type="RefSeq" id="WP_081908220.1">
    <property type="nucleotide sequence ID" value="NZ_CP045798.1"/>
</dbReference>
<dbReference type="Proteomes" id="UP000515847">
    <property type="component" value="Chromosome"/>
</dbReference>
<gene>
    <name evidence="1" type="ORF">BR63_05750</name>
</gene>
<evidence type="ECO:0000313" key="2">
    <source>
        <dbReference type="Proteomes" id="UP000515847"/>
    </source>
</evidence>
<dbReference type="KEGG" id="tfr:BR63_05750"/>
<sequence>MSDNVFALHKRLCLLRRRLEEMCEKYGLTDPRVLAMSRKVDRLVVEMQKRLAG</sequence>